<keyword evidence="8" id="KW-0539">Nucleus</keyword>
<dbReference type="GO" id="GO:0033588">
    <property type="term" value="C:elongator holoenzyme complex"/>
    <property type="evidence" value="ECO:0007669"/>
    <property type="project" value="InterPro"/>
</dbReference>
<dbReference type="AlphaFoldDB" id="A0A250XK02"/>
<name>A0A250XK02_9CHLO</name>
<dbReference type="Proteomes" id="UP000232323">
    <property type="component" value="Unassembled WGS sequence"/>
</dbReference>
<comment type="caution">
    <text evidence="9">The sequence shown here is derived from an EMBL/GenBank/DDBJ whole genome shotgun (WGS) entry which is preliminary data.</text>
</comment>
<evidence type="ECO:0000256" key="3">
    <source>
        <dbReference type="ARBA" id="ARBA00005043"/>
    </source>
</evidence>
<dbReference type="Gene3D" id="3.40.50.300">
    <property type="entry name" value="P-loop containing nucleotide triphosphate hydrolases"/>
    <property type="match status" value="1"/>
</dbReference>
<comment type="subcellular location">
    <subcellularLocation>
        <location evidence="2">Cytoplasm</location>
    </subcellularLocation>
    <subcellularLocation>
        <location evidence="1">Nucleus</location>
    </subcellularLocation>
</comment>
<dbReference type="GO" id="GO:0000049">
    <property type="term" value="F:tRNA binding"/>
    <property type="evidence" value="ECO:0007669"/>
    <property type="project" value="TreeGrafter"/>
</dbReference>
<dbReference type="GO" id="GO:0002098">
    <property type="term" value="P:tRNA wobble uridine modification"/>
    <property type="evidence" value="ECO:0007669"/>
    <property type="project" value="InterPro"/>
</dbReference>
<evidence type="ECO:0000256" key="6">
    <source>
        <dbReference type="ARBA" id="ARBA00022490"/>
    </source>
</evidence>
<dbReference type="UniPathway" id="UPA00988"/>
<dbReference type="CDD" id="cd19496">
    <property type="entry name" value="Elp5"/>
    <property type="match status" value="1"/>
</dbReference>
<accession>A0A250XK02</accession>
<dbReference type="GO" id="GO:0005634">
    <property type="term" value="C:nucleus"/>
    <property type="evidence" value="ECO:0007669"/>
    <property type="project" value="UniProtKB-SubCell"/>
</dbReference>
<organism evidence="9 10">
    <name type="scientific">Chlamydomonas eustigma</name>
    <dbReference type="NCBI Taxonomy" id="1157962"/>
    <lineage>
        <taxon>Eukaryota</taxon>
        <taxon>Viridiplantae</taxon>
        <taxon>Chlorophyta</taxon>
        <taxon>core chlorophytes</taxon>
        <taxon>Chlorophyceae</taxon>
        <taxon>CS clade</taxon>
        <taxon>Chlamydomonadales</taxon>
        <taxon>Chlamydomonadaceae</taxon>
        <taxon>Chlamydomonas</taxon>
    </lineage>
</organism>
<protein>
    <recommendedName>
        <fullName evidence="5">Elongator complex protein 5</fullName>
    </recommendedName>
</protein>
<evidence type="ECO:0000313" key="9">
    <source>
        <dbReference type="EMBL" id="GAX83346.1"/>
    </source>
</evidence>
<comment type="pathway">
    <text evidence="3">tRNA modification; 5-methoxycarbonylmethyl-2-thiouridine-tRNA biosynthesis.</text>
</comment>
<evidence type="ECO:0000256" key="2">
    <source>
        <dbReference type="ARBA" id="ARBA00004496"/>
    </source>
</evidence>
<dbReference type="InterPro" id="IPR027417">
    <property type="entry name" value="P-loop_NTPase"/>
</dbReference>
<dbReference type="OrthoDB" id="543649at2759"/>
<reference evidence="9 10" key="1">
    <citation type="submission" date="2017-08" db="EMBL/GenBank/DDBJ databases">
        <title>Acidophilic green algal genome provides insights into adaptation to an acidic environment.</title>
        <authorList>
            <person name="Hirooka S."/>
            <person name="Hirose Y."/>
            <person name="Kanesaki Y."/>
            <person name="Higuchi S."/>
            <person name="Fujiwara T."/>
            <person name="Onuma R."/>
            <person name="Era A."/>
            <person name="Ohbayashi R."/>
            <person name="Uzuka A."/>
            <person name="Nozaki H."/>
            <person name="Yoshikawa H."/>
            <person name="Miyagishima S.Y."/>
        </authorList>
    </citation>
    <scope>NUCLEOTIDE SEQUENCE [LARGE SCALE GENOMIC DNA]</scope>
    <source>
        <strain evidence="9 10">NIES-2499</strain>
    </source>
</reference>
<evidence type="ECO:0000256" key="1">
    <source>
        <dbReference type="ARBA" id="ARBA00004123"/>
    </source>
</evidence>
<dbReference type="PANTHER" id="PTHR15641">
    <property type="entry name" value="ELONGATOR COMPLEX PROTEIN 5"/>
    <property type="match status" value="1"/>
</dbReference>
<comment type="similarity">
    <text evidence="4">Belongs to the ELP5 family.</text>
</comment>
<evidence type="ECO:0000256" key="7">
    <source>
        <dbReference type="ARBA" id="ARBA00022694"/>
    </source>
</evidence>
<proteinExistence type="inferred from homology"/>
<keyword evidence="6" id="KW-0963">Cytoplasm</keyword>
<sequence length="453" mass="48994">MSKMHPEEYNVSNGMDSLNKHLRDGNARAENGCALAVFFDSLDTVGGRNVFERCSAQFVESVIAGRSQASHVYYLALEESPAMLPAQKKAVTVLNLCASFSHEWTSGSEQTPIQDIASSLLEGSLCSDPSCASQSMASGQLHAVIIDSISELLIRYSYPEVLTFLTTLQQHPQITSILTIVHKDLHEDQILFSLEALSTCIVRLQSLSRLHREVATRHASGGAGPHGYISFRYKRRAGRLRTETLLYTIMSNGSVKTEVPPASLSRSITAEALVALSVSDRTREPGLQQAVYNASSSSSPYHLNASTSGLDASSLISGRREGGGTPALQAGGMKVGQLTAQEQMARDQVRLPYEHQGQGAKFQTADFRDYLPGPAGGRAGQQHHIDADAYLEQQAAAVGRGEMMTRHDDVAVIGYSAGASLEGSVTKLGHIVYVRDSEEEHDSDEDPDDDLDI</sequence>
<evidence type="ECO:0000256" key="4">
    <source>
        <dbReference type="ARBA" id="ARBA00009567"/>
    </source>
</evidence>
<keyword evidence="7" id="KW-0819">tRNA processing</keyword>
<dbReference type="EMBL" id="BEGY01000097">
    <property type="protein sequence ID" value="GAX83346.1"/>
    <property type="molecule type" value="Genomic_DNA"/>
</dbReference>
<dbReference type="STRING" id="1157962.A0A250XK02"/>
<gene>
    <name evidence="9" type="ORF">CEUSTIGMA_g10771.t1</name>
</gene>
<dbReference type="GO" id="GO:0005829">
    <property type="term" value="C:cytosol"/>
    <property type="evidence" value="ECO:0007669"/>
    <property type="project" value="TreeGrafter"/>
</dbReference>
<keyword evidence="10" id="KW-1185">Reference proteome</keyword>
<dbReference type="InterPro" id="IPR019519">
    <property type="entry name" value="Elp5"/>
</dbReference>
<evidence type="ECO:0000256" key="5">
    <source>
        <dbReference type="ARBA" id="ARBA00020264"/>
    </source>
</evidence>
<evidence type="ECO:0000256" key="8">
    <source>
        <dbReference type="ARBA" id="ARBA00023242"/>
    </source>
</evidence>
<dbReference type="PANTHER" id="PTHR15641:SF1">
    <property type="entry name" value="ELONGATOR COMPLEX PROTEIN 5"/>
    <property type="match status" value="1"/>
</dbReference>
<dbReference type="Pfam" id="PF10483">
    <property type="entry name" value="Elong_Iki1"/>
    <property type="match status" value="1"/>
</dbReference>
<evidence type="ECO:0000313" key="10">
    <source>
        <dbReference type="Proteomes" id="UP000232323"/>
    </source>
</evidence>